<dbReference type="CDD" id="cd04301">
    <property type="entry name" value="NAT_SF"/>
    <property type="match status" value="1"/>
</dbReference>
<accession>V4RB89</accession>
<dbReference type="InterPro" id="IPR016181">
    <property type="entry name" value="Acyl_CoA_acyltransferase"/>
</dbReference>
<dbReference type="PROSITE" id="PS51729">
    <property type="entry name" value="GNAT_YJDJ"/>
    <property type="match status" value="1"/>
</dbReference>
<evidence type="ECO:0000313" key="4">
    <source>
        <dbReference type="Proteomes" id="UP000017819"/>
    </source>
</evidence>
<evidence type="ECO:0000259" key="2">
    <source>
        <dbReference type="PROSITE" id="PS51729"/>
    </source>
</evidence>
<dbReference type="InterPro" id="IPR000182">
    <property type="entry name" value="GNAT_dom"/>
</dbReference>
<gene>
    <name evidence="3" type="ORF">N177_3811</name>
</gene>
<dbReference type="OrthoDB" id="9800945at2"/>
<feature type="domain" description="N-acetyltransferase" evidence="1">
    <location>
        <begin position="1"/>
        <end position="96"/>
    </location>
</feature>
<evidence type="ECO:0000259" key="1">
    <source>
        <dbReference type="PROSITE" id="PS51186"/>
    </source>
</evidence>
<dbReference type="AlphaFoldDB" id="V4RB89"/>
<reference evidence="3 4" key="1">
    <citation type="journal article" date="2014" name="Genome Announc.">
        <title>Draft Genome Sequence of Lutibaculum baratangense Strain AMV1T, Isolated from a Mud Volcano in Andamans, India.</title>
        <authorList>
            <person name="Singh A."/>
            <person name="Sreenivas A."/>
            <person name="Sathyanarayana Reddy G."/>
            <person name="Pinnaka A.K."/>
            <person name="Shivaji S."/>
        </authorList>
    </citation>
    <scope>NUCLEOTIDE SEQUENCE [LARGE SCALE GENOMIC DNA]</scope>
    <source>
        <strain evidence="3 4">AMV1</strain>
    </source>
</reference>
<dbReference type="GO" id="GO:0016747">
    <property type="term" value="F:acyltransferase activity, transferring groups other than amino-acyl groups"/>
    <property type="evidence" value="ECO:0007669"/>
    <property type="project" value="InterPro"/>
</dbReference>
<keyword evidence="4" id="KW-1185">Reference proteome</keyword>
<dbReference type="Proteomes" id="UP000017819">
    <property type="component" value="Unassembled WGS sequence"/>
</dbReference>
<dbReference type="PROSITE" id="PS51186">
    <property type="entry name" value="GNAT"/>
    <property type="match status" value="1"/>
</dbReference>
<dbReference type="RefSeq" id="WP_023433920.1">
    <property type="nucleotide sequence ID" value="NZ_AWXZ01000040.1"/>
</dbReference>
<dbReference type="InterPro" id="IPR045057">
    <property type="entry name" value="Gcn5-rel_NAT"/>
</dbReference>
<dbReference type="EMBL" id="AWXZ01000040">
    <property type="protein sequence ID" value="ESR22674.1"/>
    <property type="molecule type" value="Genomic_DNA"/>
</dbReference>
<sequence length="96" mass="10592">MAIDIIRRDDGSAGDYTASVDGARAGALTYRRTGRWLTVTHTEALPAFRGQGIAYALVERLAADARAEGSRIVPLCWYAREKLNENPAWQDLVEGR</sequence>
<protein>
    <submittedName>
        <fullName evidence="3">Uncharacterized protein</fullName>
    </submittedName>
</protein>
<name>V4RB89_9HYPH</name>
<dbReference type="STRING" id="631454.N177_3811"/>
<proteinExistence type="predicted"/>
<feature type="domain" description="N-acetyltransferase" evidence="2">
    <location>
        <begin position="8"/>
        <end position="94"/>
    </location>
</feature>
<dbReference type="eggNOG" id="COG2388">
    <property type="taxonomic scope" value="Bacteria"/>
</dbReference>
<organism evidence="3 4">
    <name type="scientific">Lutibaculum baratangense AMV1</name>
    <dbReference type="NCBI Taxonomy" id="631454"/>
    <lineage>
        <taxon>Bacteria</taxon>
        <taxon>Pseudomonadati</taxon>
        <taxon>Pseudomonadota</taxon>
        <taxon>Alphaproteobacteria</taxon>
        <taxon>Hyphomicrobiales</taxon>
        <taxon>Tepidamorphaceae</taxon>
        <taxon>Lutibaculum</taxon>
    </lineage>
</organism>
<dbReference type="InterPro" id="IPR031165">
    <property type="entry name" value="GNAT_YJDJ"/>
</dbReference>
<comment type="caution">
    <text evidence="3">The sequence shown here is derived from an EMBL/GenBank/DDBJ whole genome shotgun (WGS) entry which is preliminary data.</text>
</comment>
<dbReference type="Pfam" id="PF14542">
    <property type="entry name" value="Acetyltransf_CG"/>
    <property type="match status" value="1"/>
</dbReference>
<dbReference type="PANTHER" id="PTHR31435">
    <property type="entry name" value="PROTEIN NATD1"/>
    <property type="match status" value="1"/>
</dbReference>
<dbReference type="Gene3D" id="3.40.630.30">
    <property type="match status" value="1"/>
</dbReference>
<dbReference type="PANTHER" id="PTHR31435:SF10">
    <property type="entry name" value="BSR4717 PROTEIN"/>
    <property type="match status" value="1"/>
</dbReference>
<dbReference type="SUPFAM" id="SSF55729">
    <property type="entry name" value="Acyl-CoA N-acyltransferases (Nat)"/>
    <property type="match status" value="1"/>
</dbReference>
<evidence type="ECO:0000313" key="3">
    <source>
        <dbReference type="EMBL" id="ESR22674.1"/>
    </source>
</evidence>